<organism evidence="1 2">
    <name type="scientific">Paraburkholderia bengalensis</name>
    <dbReference type="NCBI Taxonomy" id="2747562"/>
    <lineage>
        <taxon>Bacteria</taxon>
        <taxon>Pseudomonadati</taxon>
        <taxon>Pseudomonadota</taxon>
        <taxon>Betaproteobacteria</taxon>
        <taxon>Burkholderiales</taxon>
        <taxon>Burkholderiaceae</taxon>
        <taxon>Paraburkholderia</taxon>
    </lineage>
</organism>
<dbReference type="Proteomes" id="UP001386437">
    <property type="component" value="Unassembled WGS sequence"/>
</dbReference>
<accession>A0ABU8IN58</accession>
<dbReference type="EMBL" id="JACFYJ010000008">
    <property type="protein sequence ID" value="MEI5997033.1"/>
    <property type="molecule type" value="Genomic_DNA"/>
</dbReference>
<evidence type="ECO:0000313" key="1">
    <source>
        <dbReference type="EMBL" id="MEI5997033.1"/>
    </source>
</evidence>
<dbReference type="GO" id="GO:0016787">
    <property type="term" value="F:hydrolase activity"/>
    <property type="evidence" value="ECO:0007669"/>
    <property type="project" value="UniProtKB-KW"/>
</dbReference>
<evidence type="ECO:0000313" key="2">
    <source>
        <dbReference type="Proteomes" id="UP001386437"/>
    </source>
</evidence>
<reference evidence="1 2" key="1">
    <citation type="journal article" date="2022" name="Arch. Microbiol.">
        <title>Paraburkholderia bengalensis sp. nov. isolated from roots of Oryza sativa, IR64.</title>
        <authorList>
            <person name="Nag P."/>
            <person name="Mondal N."/>
            <person name="Sarkar J."/>
            <person name="Das S."/>
        </authorList>
    </citation>
    <scope>NUCLEOTIDE SEQUENCE [LARGE SCALE GENOMIC DNA]</scope>
    <source>
        <strain evidence="1 2">IR64_4_BI</strain>
    </source>
</reference>
<proteinExistence type="predicted"/>
<comment type="caution">
    <text evidence="1">The sequence shown here is derived from an EMBL/GenBank/DDBJ whole genome shotgun (WGS) entry which is preliminary data.</text>
</comment>
<keyword evidence="1" id="KW-0378">Hydrolase</keyword>
<dbReference type="InterPro" id="IPR029058">
    <property type="entry name" value="AB_hydrolase_fold"/>
</dbReference>
<keyword evidence="2" id="KW-1185">Reference proteome</keyword>
<protein>
    <submittedName>
        <fullName evidence="1">Alpha/beta hydrolase</fullName>
    </submittedName>
</protein>
<gene>
    <name evidence="1" type="ORF">H3V53_07400</name>
</gene>
<dbReference type="Gene3D" id="3.40.50.1820">
    <property type="entry name" value="alpha/beta hydrolase"/>
    <property type="match status" value="1"/>
</dbReference>
<dbReference type="SUPFAM" id="SSF53474">
    <property type="entry name" value="alpha/beta-Hydrolases"/>
    <property type="match status" value="1"/>
</dbReference>
<sequence length="90" mass="10286">MRGQFAIGGSYEQAGSHRRRVGQYRLLRIKANTLVMSGRYDRLNTVQDGQECASLISDVQVVEMKRSGHFPNVEKPTIYVTLLHEFLACW</sequence>
<name>A0ABU8IN58_9BURK</name>